<keyword evidence="1" id="KW-0472">Membrane</keyword>
<dbReference type="AlphaFoldDB" id="A0A7C5YA13"/>
<dbReference type="EMBL" id="DRXS01000187">
    <property type="protein sequence ID" value="HHR40862.1"/>
    <property type="molecule type" value="Genomic_DNA"/>
</dbReference>
<dbReference type="SUPFAM" id="SSF53187">
    <property type="entry name" value="Zn-dependent exopeptidases"/>
    <property type="match status" value="1"/>
</dbReference>
<organism evidence="3">
    <name type="scientific">Caldiarchaeum subterraneum</name>
    <dbReference type="NCBI Taxonomy" id="311458"/>
    <lineage>
        <taxon>Archaea</taxon>
        <taxon>Nitrososphaerota</taxon>
        <taxon>Candidatus Caldarchaeales</taxon>
        <taxon>Candidatus Caldarchaeaceae</taxon>
        <taxon>Candidatus Caldarchaeum</taxon>
    </lineage>
</organism>
<name>A0A7C5YA13_CALS0</name>
<comment type="caution">
    <text evidence="3">The sequence shown here is derived from an EMBL/GenBank/DDBJ whole genome shotgun (WGS) entry which is preliminary data.</text>
</comment>
<keyword evidence="1" id="KW-1133">Transmembrane helix</keyword>
<feature type="domain" description="Peptidase M28" evidence="2">
    <location>
        <begin position="113"/>
        <end position="177"/>
    </location>
</feature>
<dbReference type="Gene3D" id="3.40.630.10">
    <property type="entry name" value="Zn peptidases"/>
    <property type="match status" value="1"/>
</dbReference>
<reference evidence="3" key="1">
    <citation type="journal article" date="2020" name="mSystems">
        <title>Genome- and Community-Level Interaction Insights into Carbon Utilization and Element Cycling Functions of Hydrothermarchaeota in Hydrothermal Sediment.</title>
        <authorList>
            <person name="Zhou Z."/>
            <person name="Liu Y."/>
            <person name="Xu W."/>
            <person name="Pan J."/>
            <person name="Luo Z.H."/>
            <person name="Li M."/>
        </authorList>
    </citation>
    <scope>NUCLEOTIDE SEQUENCE [LARGE SCALE GENOMIC DNA]</scope>
    <source>
        <strain evidence="3">SpSt-1084</strain>
    </source>
</reference>
<gene>
    <name evidence="3" type="ORF">ENM42_03430</name>
</gene>
<feature type="transmembrane region" description="Helical" evidence="1">
    <location>
        <begin position="12"/>
        <end position="32"/>
    </location>
</feature>
<sequence>MNNLASKQSDIKLLLMVSVACILLFVTVHFVAEPIISEIPVTRSDIRFNATKAYEYASKLATSFPNRHTGSDGAFQAFIWLQDELRGMGYEVFVQEFEVMIEDRRKGRNLYVIHESDRAEAVAVLANYDMAPMSFQAASDTAGQVGVLLELVRSIKEVSTNRAVVFALVDSEEWGCMAPNILSRIMKDRLSKRS</sequence>
<evidence type="ECO:0000256" key="1">
    <source>
        <dbReference type="SAM" id="Phobius"/>
    </source>
</evidence>
<proteinExistence type="predicted"/>
<protein>
    <submittedName>
        <fullName evidence="3">M28 family peptidase</fullName>
    </submittedName>
</protein>
<dbReference type="InterPro" id="IPR007484">
    <property type="entry name" value="Peptidase_M28"/>
</dbReference>
<evidence type="ECO:0000259" key="2">
    <source>
        <dbReference type="Pfam" id="PF04389"/>
    </source>
</evidence>
<dbReference type="Pfam" id="PF04389">
    <property type="entry name" value="Peptidase_M28"/>
    <property type="match status" value="1"/>
</dbReference>
<evidence type="ECO:0000313" key="3">
    <source>
        <dbReference type="EMBL" id="HHR40862.1"/>
    </source>
</evidence>
<accession>A0A7C5YA13</accession>
<keyword evidence="1" id="KW-0812">Transmembrane</keyword>